<keyword evidence="9" id="KW-0413">Isomerase</keyword>
<dbReference type="EC" id="5.6.2.3" evidence="11 12"/>
<keyword evidence="5 12" id="KW-0378">Hydrolase</keyword>
<protein>
    <recommendedName>
        <fullName evidence="11 12">Replicative DNA helicase</fullName>
        <ecNumber evidence="11 12">5.6.2.3</ecNumber>
    </recommendedName>
</protein>
<feature type="domain" description="SF4 helicase" evidence="14">
    <location>
        <begin position="179"/>
        <end position="445"/>
    </location>
</feature>
<evidence type="ECO:0000256" key="1">
    <source>
        <dbReference type="ARBA" id="ARBA00008428"/>
    </source>
</evidence>
<dbReference type="Gene3D" id="1.10.860.10">
    <property type="entry name" value="DNAb Helicase, Chain A"/>
    <property type="match status" value="1"/>
</dbReference>
<dbReference type="InterPro" id="IPR007692">
    <property type="entry name" value="DNA_helicase_DnaB"/>
</dbReference>
<dbReference type="GO" id="GO:0006269">
    <property type="term" value="P:DNA replication, synthesis of primer"/>
    <property type="evidence" value="ECO:0007669"/>
    <property type="project" value="UniProtKB-UniRule"/>
</dbReference>
<keyword evidence="7 12" id="KW-0067">ATP-binding</keyword>
<accession>A0AAU2A2D2</accession>
<dbReference type="InterPro" id="IPR007693">
    <property type="entry name" value="DNA_helicase_DnaB-like_N"/>
</dbReference>
<dbReference type="InterPro" id="IPR027417">
    <property type="entry name" value="P-loop_NTPase"/>
</dbReference>
<reference evidence="15" key="1">
    <citation type="submission" date="2022-10" db="EMBL/GenBank/DDBJ databases">
        <title>The complete genomes of actinobacterial strains from the NBC collection.</title>
        <authorList>
            <person name="Joergensen T.S."/>
            <person name="Alvarez Arevalo M."/>
            <person name="Sterndorff E.B."/>
            <person name="Faurdal D."/>
            <person name="Vuksanovic O."/>
            <person name="Mourched A.-S."/>
            <person name="Charusanti P."/>
            <person name="Shaw S."/>
            <person name="Blin K."/>
            <person name="Weber T."/>
        </authorList>
    </citation>
    <scope>NUCLEOTIDE SEQUENCE</scope>
    <source>
        <strain evidence="15">NBC_00093</strain>
    </source>
</reference>
<evidence type="ECO:0000256" key="12">
    <source>
        <dbReference type="RuleBase" id="RU362085"/>
    </source>
</evidence>
<dbReference type="PANTHER" id="PTHR30153">
    <property type="entry name" value="REPLICATIVE DNA HELICASE DNAB"/>
    <property type="match status" value="1"/>
</dbReference>
<dbReference type="PANTHER" id="PTHR30153:SF2">
    <property type="entry name" value="REPLICATIVE DNA HELICASE"/>
    <property type="match status" value="1"/>
</dbReference>
<keyword evidence="8 12" id="KW-0238">DNA-binding</keyword>
<dbReference type="InterPro" id="IPR016136">
    <property type="entry name" value="DNA_helicase_N/primase_C"/>
</dbReference>
<comment type="function">
    <text evidence="12">The main replicative DNA helicase, it participates in initiation and elongation during chromosome replication. Travels ahead of the DNA replisome, separating dsDNA into templates for DNA synthesis. A processive ATP-dependent 5'-3' DNA helicase it has DNA-dependent ATPase activity.</text>
</comment>
<dbReference type="CDD" id="cd00984">
    <property type="entry name" value="DnaB_C"/>
    <property type="match status" value="1"/>
</dbReference>
<evidence type="ECO:0000256" key="11">
    <source>
        <dbReference type="NCBIfam" id="TIGR00665"/>
    </source>
</evidence>
<comment type="similarity">
    <text evidence="1 12">Belongs to the helicase family. DnaB subfamily.</text>
</comment>
<dbReference type="InterPro" id="IPR036185">
    <property type="entry name" value="DNA_heli_DnaB-like_N_sf"/>
</dbReference>
<dbReference type="GO" id="GO:0003677">
    <property type="term" value="F:DNA binding"/>
    <property type="evidence" value="ECO:0007669"/>
    <property type="project" value="UniProtKB-UniRule"/>
</dbReference>
<evidence type="ECO:0000256" key="9">
    <source>
        <dbReference type="ARBA" id="ARBA00023235"/>
    </source>
</evidence>
<evidence type="ECO:0000256" key="3">
    <source>
        <dbReference type="ARBA" id="ARBA00022705"/>
    </source>
</evidence>
<evidence type="ECO:0000256" key="7">
    <source>
        <dbReference type="ARBA" id="ARBA00022840"/>
    </source>
</evidence>
<evidence type="ECO:0000256" key="8">
    <source>
        <dbReference type="ARBA" id="ARBA00023125"/>
    </source>
</evidence>
<dbReference type="Pfam" id="PF00772">
    <property type="entry name" value="DnaB"/>
    <property type="match status" value="1"/>
</dbReference>
<gene>
    <name evidence="15" type="primary">dnaB</name>
    <name evidence="15" type="ORF">OHA22_20265</name>
</gene>
<dbReference type="Pfam" id="PF03796">
    <property type="entry name" value="DnaB_C"/>
    <property type="match status" value="1"/>
</dbReference>
<evidence type="ECO:0000256" key="10">
    <source>
        <dbReference type="ARBA" id="ARBA00048954"/>
    </source>
</evidence>
<dbReference type="AlphaFoldDB" id="A0AAU2A2D2"/>
<dbReference type="GO" id="GO:0016787">
    <property type="term" value="F:hydrolase activity"/>
    <property type="evidence" value="ECO:0007669"/>
    <property type="project" value="UniProtKB-KW"/>
</dbReference>
<keyword evidence="3 12" id="KW-0235">DNA replication</keyword>
<dbReference type="InterPro" id="IPR007694">
    <property type="entry name" value="DNA_helicase_DnaB-like_C"/>
</dbReference>
<evidence type="ECO:0000256" key="2">
    <source>
        <dbReference type="ARBA" id="ARBA00022515"/>
    </source>
</evidence>
<feature type="compositionally biased region" description="Basic and acidic residues" evidence="13">
    <location>
        <begin position="368"/>
        <end position="385"/>
    </location>
</feature>
<dbReference type="NCBIfam" id="TIGR00665">
    <property type="entry name" value="DnaB"/>
    <property type="match status" value="1"/>
</dbReference>
<comment type="catalytic activity">
    <reaction evidence="10 12">
        <text>ATP + H2O = ADP + phosphate + H(+)</text>
        <dbReference type="Rhea" id="RHEA:13065"/>
        <dbReference type="ChEBI" id="CHEBI:15377"/>
        <dbReference type="ChEBI" id="CHEBI:15378"/>
        <dbReference type="ChEBI" id="CHEBI:30616"/>
        <dbReference type="ChEBI" id="CHEBI:43474"/>
        <dbReference type="ChEBI" id="CHEBI:456216"/>
        <dbReference type="EC" id="5.6.2.3"/>
    </reaction>
</comment>
<evidence type="ECO:0000259" key="14">
    <source>
        <dbReference type="PROSITE" id="PS51199"/>
    </source>
</evidence>
<dbReference type="GO" id="GO:0005829">
    <property type="term" value="C:cytosol"/>
    <property type="evidence" value="ECO:0007669"/>
    <property type="project" value="TreeGrafter"/>
</dbReference>
<feature type="region of interest" description="Disordered" evidence="13">
    <location>
        <begin position="367"/>
        <end position="386"/>
    </location>
</feature>
<dbReference type="PROSITE" id="PS51199">
    <property type="entry name" value="SF4_HELICASE"/>
    <property type="match status" value="1"/>
</dbReference>
<evidence type="ECO:0000313" key="15">
    <source>
        <dbReference type="EMBL" id="WTT17705.1"/>
    </source>
</evidence>
<dbReference type="FunFam" id="3.40.50.300:FF:000351">
    <property type="entry name" value="Replicative DNA helicase"/>
    <property type="match status" value="1"/>
</dbReference>
<dbReference type="SUPFAM" id="SSF48024">
    <property type="entry name" value="N-terminal domain of DnaB helicase"/>
    <property type="match status" value="1"/>
</dbReference>
<dbReference type="EMBL" id="CP108222">
    <property type="protein sequence ID" value="WTT17705.1"/>
    <property type="molecule type" value="Genomic_DNA"/>
</dbReference>
<evidence type="ECO:0000256" key="5">
    <source>
        <dbReference type="ARBA" id="ARBA00022801"/>
    </source>
</evidence>
<name>A0AAU2A2D2_9ACTN</name>
<dbReference type="SUPFAM" id="SSF52540">
    <property type="entry name" value="P-loop containing nucleoside triphosphate hydrolases"/>
    <property type="match status" value="1"/>
</dbReference>
<keyword evidence="6 12" id="KW-0347">Helicase</keyword>
<evidence type="ECO:0000256" key="13">
    <source>
        <dbReference type="SAM" id="MobiDB-lite"/>
    </source>
</evidence>
<keyword evidence="2 12" id="KW-0639">Primosome</keyword>
<dbReference type="GO" id="GO:0043139">
    <property type="term" value="F:5'-3' DNA helicase activity"/>
    <property type="evidence" value="ECO:0007669"/>
    <property type="project" value="UniProtKB-EC"/>
</dbReference>
<keyword evidence="4 12" id="KW-0547">Nucleotide-binding</keyword>
<evidence type="ECO:0000256" key="6">
    <source>
        <dbReference type="ARBA" id="ARBA00022806"/>
    </source>
</evidence>
<organism evidence="15">
    <name type="scientific">Streptomyces sp. NBC_00093</name>
    <dbReference type="NCBI Taxonomy" id="2975649"/>
    <lineage>
        <taxon>Bacteria</taxon>
        <taxon>Bacillati</taxon>
        <taxon>Actinomycetota</taxon>
        <taxon>Actinomycetes</taxon>
        <taxon>Kitasatosporales</taxon>
        <taxon>Streptomycetaceae</taxon>
        <taxon>Streptomyces</taxon>
    </lineage>
</organism>
<evidence type="ECO:0000256" key="4">
    <source>
        <dbReference type="ARBA" id="ARBA00022741"/>
    </source>
</evidence>
<dbReference type="GO" id="GO:0005524">
    <property type="term" value="F:ATP binding"/>
    <property type="evidence" value="ECO:0007669"/>
    <property type="project" value="UniProtKB-UniRule"/>
</dbReference>
<dbReference type="Gene3D" id="3.40.50.300">
    <property type="entry name" value="P-loop containing nucleotide triphosphate hydrolases"/>
    <property type="match status" value="1"/>
</dbReference>
<dbReference type="GO" id="GO:1990077">
    <property type="term" value="C:primosome complex"/>
    <property type="evidence" value="ECO:0007669"/>
    <property type="project" value="UniProtKB-UniRule"/>
</dbReference>
<proteinExistence type="inferred from homology"/>
<sequence>MSTVDEFTRQLPFDADAERSVLGGMMLSEDAIADVVEVLDGPADFHAPGHELVYGTILDLHSSGQPADPITVTNHLREQGLLAKAGGGPAVHALIGAVPTASNAEHYAGIVRDCAIRRRLIKAGTQIVQLGYGGADATESLDAAQAELNDAAQVREDPDAALIGDDLDDLTIELADLQQNGHATGVLTGYTDFDGLTHGLHPGQMVIIAGRPALGKSTVGVDMVRQAAIRDGRPAAFFSLEMSRREVQHRIISAEARISLHHIRGGSMTDTDWVRFAHHLPRVKAAPLTIDATPNQTVTQIKARCRRLKQRRGLDLVVIDYLQLLGSGTGRRTETRQQEVSDMSRSIKLMAKELEVPVVVLAQLNRGPEQRTDKKPQVSDLRESGSLEQDADVVILLHREDAYDKDSPRAGEADLIVGKHRNGPTATITVAQQLHYSRFVDMARS</sequence>